<evidence type="ECO:0000256" key="7">
    <source>
        <dbReference type="ARBA" id="ARBA00022842"/>
    </source>
</evidence>
<evidence type="ECO:0000256" key="1">
    <source>
        <dbReference type="ARBA" id="ARBA00001946"/>
    </source>
</evidence>
<dbReference type="Gene3D" id="2.30.38.10">
    <property type="entry name" value="Luciferase, Domain 3"/>
    <property type="match status" value="1"/>
</dbReference>
<feature type="domain" description="AMP-binding enzyme C-terminal" evidence="15">
    <location>
        <begin position="441"/>
        <end position="517"/>
    </location>
</feature>
<dbReference type="Pfam" id="PF00501">
    <property type="entry name" value="AMP-binding"/>
    <property type="match status" value="1"/>
</dbReference>
<reference evidence="16 18" key="1">
    <citation type="journal article" date="2014" name="Curr. Biol.">
        <title>The genome of the clonal raider ant Cerapachys biroi.</title>
        <authorList>
            <person name="Oxley P.R."/>
            <person name="Ji L."/>
            <person name="Fetter-Pruneda I."/>
            <person name="McKenzie S.K."/>
            <person name="Li C."/>
            <person name="Hu H."/>
            <person name="Zhang G."/>
            <person name="Kronauer D.J."/>
        </authorList>
    </citation>
    <scope>NUCLEOTIDE SEQUENCE [LARGE SCALE GENOMIC DNA]</scope>
</reference>
<proteinExistence type="inferred from homology"/>
<keyword evidence="11" id="KW-0455">Luminescence</keyword>
<accession>A0A026WRX8</accession>
<dbReference type="OMA" id="RFGNYWG"/>
<dbReference type="EC" id="1.13.12.7" evidence="4"/>
<keyword evidence="6" id="KW-0547">Nucleotide-binding</keyword>
<dbReference type="Proteomes" id="UP000279307">
    <property type="component" value="Chromosome 3"/>
</dbReference>
<evidence type="ECO:0000259" key="14">
    <source>
        <dbReference type="Pfam" id="PF00501"/>
    </source>
</evidence>
<dbReference type="GO" id="GO:0004497">
    <property type="term" value="F:monooxygenase activity"/>
    <property type="evidence" value="ECO:0007669"/>
    <property type="project" value="UniProtKB-KW"/>
</dbReference>
<dbReference type="Gene3D" id="3.30.300.30">
    <property type="match status" value="1"/>
</dbReference>
<sequence length="530" mass="60114">MGKIYERRLEHPLPTMSMGKMILDNLRLNGDHVFTIDGPTGKKMTCKELYEKSVKLAQFLHRYGIKIGDRISIAAENRIEWVIPLCATIYLGAIVTPYNPAYTEYEFQHVLNISKPRIVFVSRRTERTLAKIRPTLSWQLELMQLDDQPFGTIRTLTDILNNEKAIDLSEFETTNIGDNSKHPLAILCSSGTTGLPKGVTLSHRNMFSFILKVIQPDLFDTRLHERVLLLLPFYHGYAFGMLLLGIYRDNTMILLPSFDPKLFLTTIQEFKITCLPIVPPILSFIAKHPMVEKYDLRSVREIICGAAPFTKETIVEVKARTGIKYIRNGYGMTEMTLVSNLSSREDDEGSGEPLPGFLSKVIDLKTRKTLGVGQVGEICFKGDQVMMYYWNNPEATRETFDEDGWLHTGDVGYYDEKDRLHVVDRLKELIKYKAYQVSPSEIEGLLLSHPAVKDAAVAGKPDEHSGEIPIAFIVRKPGATVTVQDIQEFIKQKLSPQKWLRGGVQFVDAIPKNPTGKILRRELRALVAKL</sequence>
<reference evidence="17" key="2">
    <citation type="journal article" date="2018" name="Genome Res.">
        <title>The genomic architecture and molecular evolution of ant odorant receptors.</title>
        <authorList>
            <person name="McKenzie S.K."/>
            <person name="Kronauer D.J.C."/>
        </authorList>
    </citation>
    <scope>NUCLEOTIDE SEQUENCE [LARGE SCALE GENOMIC DNA]</scope>
    <source>
        <strain evidence="17">Clonal line C1</strain>
    </source>
</reference>
<keyword evidence="7" id="KW-0460">Magnesium</keyword>
<evidence type="ECO:0000256" key="8">
    <source>
        <dbReference type="ARBA" id="ARBA00023002"/>
    </source>
</evidence>
<dbReference type="FunFam" id="3.30.300.30:FF:000007">
    <property type="entry name" value="4-coumarate--CoA ligase 2"/>
    <property type="match status" value="1"/>
</dbReference>
<dbReference type="Proteomes" id="UP000053097">
    <property type="component" value="Unassembled WGS sequence"/>
</dbReference>
<evidence type="ECO:0000256" key="11">
    <source>
        <dbReference type="ARBA" id="ARBA00023223"/>
    </source>
</evidence>
<dbReference type="PANTHER" id="PTHR24096">
    <property type="entry name" value="LONG-CHAIN-FATTY-ACID--COA LIGASE"/>
    <property type="match status" value="1"/>
</dbReference>
<evidence type="ECO:0000313" key="16">
    <source>
        <dbReference type="EMBL" id="EZA57859.1"/>
    </source>
</evidence>
<protein>
    <recommendedName>
        <fullName evidence="5">Luciferin 4-monooxygenase</fullName>
        <ecNumber evidence="4">1.13.12.7</ecNumber>
    </recommendedName>
</protein>
<evidence type="ECO:0000313" key="18">
    <source>
        <dbReference type="Proteomes" id="UP000053097"/>
    </source>
</evidence>
<evidence type="ECO:0000256" key="5">
    <source>
        <dbReference type="ARBA" id="ARBA00019043"/>
    </source>
</evidence>
<dbReference type="Pfam" id="PF13193">
    <property type="entry name" value="AMP-binding_C"/>
    <property type="match status" value="1"/>
</dbReference>
<comment type="catalytic activity">
    <reaction evidence="13">
        <text>firefly D-luciferin + ATP + O2 = firefly oxyluciferin + hnu + AMP + CO2 + diphosphate</text>
        <dbReference type="Rhea" id="RHEA:10732"/>
        <dbReference type="ChEBI" id="CHEBI:15379"/>
        <dbReference type="ChEBI" id="CHEBI:16526"/>
        <dbReference type="ChEBI" id="CHEBI:16792"/>
        <dbReference type="ChEBI" id="CHEBI:30212"/>
        <dbReference type="ChEBI" id="CHEBI:30616"/>
        <dbReference type="ChEBI" id="CHEBI:33019"/>
        <dbReference type="ChEBI" id="CHEBI:58038"/>
        <dbReference type="ChEBI" id="CHEBI:456215"/>
        <dbReference type="EC" id="1.13.12.7"/>
    </reaction>
</comment>
<dbReference type="GO" id="GO:0005524">
    <property type="term" value="F:ATP binding"/>
    <property type="evidence" value="ECO:0007669"/>
    <property type="project" value="UniProtKB-KW"/>
</dbReference>
<dbReference type="GO" id="GO:0008218">
    <property type="term" value="P:bioluminescence"/>
    <property type="evidence" value="ECO:0007669"/>
    <property type="project" value="UniProtKB-KW"/>
</dbReference>
<reference evidence="17" key="3">
    <citation type="submission" date="2018-07" db="EMBL/GenBank/DDBJ databases">
        <authorList>
            <person name="Mckenzie S.K."/>
            <person name="Kronauer D.J.C."/>
        </authorList>
    </citation>
    <scope>NUCLEOTIDE SEQUENCE</scope>
    <source>
        <strain evidence="17">Clonal line C1</strain>
    </source>
</reference>
<evidence type="ECO:0000259" key="15">
    <source>
        <dbReference type="Pfam" id="PF13193"/>
    </source>
</evidence>
<dbReference type="GO" id="GO:0016405">
    <property type="term" value="F:CoA-ligase activity"/>
    <property type="evidence" value="ECO:0007669"/>
    <property type="project" value="TreeGrafter"/>
</dbReference>
<dbReference type="EMBL" id="KK107139">
    <property type="protein sequence ID" value="EZA57859.1"/>
    <property type="molecule type" value="Genomic_DNA"/>
</dbReference>
<dbReference type="Gene3D" id="3.40.50.980">
    <property type="match status" value="2"/>
</dbReference>
<gene>
    <name evidence="17" type="ORF">DMN91_003371</name>
    <name evidence="16" type="ORF">X777_00961</name>
</gene>
<comment type="cofactor">
    <cofactor evidence="1">
        <name>Mg(2+)</name>
        <dbReference type="ChEBI" id="CHEBI:18420"/>
    </cofactor>
</comment>
<dbReference type="STRING" id="2015173.A0A026WRX8"/>
<dbReference type="InterPro" id="IPR000873">
    <property type="entry name" value="AMP-dep_synth/lig_dom"/>
</dbReference>
<dbReference type="InterPro" id="IPR025110">
    <property type="entry name" value="AMP-bd_C"/>
</dbReference>
<keyword evidence="6" id="KW-0067">ATP-binding</keyword>
<evidence type="ECO:0000256" key="9">
    <source>
        <dbReference type="ARBA" id="ARBA00023033"/>
    </source>
</evidence>
<keyword evidence="18" id="KW-1185">Reference proteome</keyword>
<evidence type="ECO:0000256" key="4">
    <source>
        <dbReference type="ARBA" id="ARBA00012532"/>
    </source>
</evidence>
<evidence type="ECO:0000256" key="6">
    <source>
        <dbReference type="ARBA" id="ARBA00022840"/>
    </source>
</evidence>
<dbReference type="OrthoDB" id="10253869at2759"/>
<dbReference type="CDD" id="cd05911">
    <property type="entry name" value="Firefly_Luc_like"/>
    <property type="match status" value="1"/>
</dbReference>
<dbReference type="EMBL" id="QOIP01000003">
    <property type="protein sequence ID" value="RLU25278.1"/>
    <property type="molecule type" value="Genomic_DNA"/>
</dbReference>
<comment type="similarity">
    <text evidence="3">Belongs to the ATP-dependent AMP-binding enzyme family.</text>
</comment>
<evidence type="ECO:0000256" key="10">
    <source>
        <dbReference type="ARBA" id="ARBA00023140"/>
    </source>
</evidence>
<evidence type="ECO:0000256" key="2">
    <source>
        <dbReference type="ARBA" id="ARBA00004275"/>
    </source>
</evidence>
<dbReference type="AlphaFoldDB" id="A0A026WRX8"/>
<organism evidence="16 18">
    <name type="scientific">Ooceraea biroi</name>
    <name type="common">Clonal raider ant</name>
    <name type="synonym">Cerapachys biroi</name>
    <dbReference type="NCBI Taxonomy" id="2015173"/>
    <lineage>
        <taxon>Eukaryota</taxon>
        <taxon>Metazoa</taxon>
        <taxon>Ecdysozoa</taxon>
        <taxon>Arthropoda</taxon>
        <taxon>Hexapoda</taxon>
        <taxon>Insecta</taxon>
        <taxon>Pterygota</taxon>
        <taxon>Neoptera</taxon>
        <taxon>Endopterygota</taxon>
        <taxon>Hymenoptera</taxon>
        <taxon>Apocrita</taxon>
        <taxon>Aculeata</taxon>
        <taxon>Formicoidea</taxon>
        <taxon>Formicidae</taxon>
        <taxon>Dorylinae</taxon>
        <taxon>Ooceraea</taxon>
    </lineage>
</organism>
<comment type="subcellular location">
    <subcellularLocation>
        <location evidence="2">Peroxisome</location>
    </subcellularLocation>
</comment>
<evidence type="ECO:0000256" key="12">
    <source>
        <dbReference type="ARBA" id="ARBA00023262"/>
    </source>
</evidence>
<dbReference type="PANTHER" id="PTHR24096:SF423">
    <property type="entry name" value="GM05240P"/>
    <property type="match status" value="1"/>
</dbReference>
<name>A0A026WRX8_OOCBI</name>
<dbReference type="SUPFAM" id="SSF56801">
    <property type="entry name" value="Acetyl-CoA synthetase-like"/>
    <property type="match status" value="1"/>
</dbReference>
<dbReference type="PROSITE" id="PS00455">
    <property type="entry name" value="AMP_BINDING"/>
    <property type="match status" value="1"/>
</dbReference>
<dbReference type="InterPro" id="IPR045851">
    <property type="entry name" value="AMP-bd_C_sf"/>
</dbReference>
<keyword evidence="12" id="KW-0599">Photoprotein</keyword>
<dbReference type="InterPro" id="IPR020845">
    <property type="entry name" value="AMP-binding_CS"/>
</dbReference>
<keyword evidence="9 16" id="KW-0503">Monooxygenase</keyword>
<keyword evidence="10" id="KW-0576">Peroxisome</keyword>
<evidence type="ECO:0000256" key="13">
    <source>
        <dbReference type="ARBA" id="ARBA00048497"/>
    </source>
</evidence>
<dbReference type="GO" id="GO:0005777">
    <property type="term" value="C:peroxisome"/>
    <property type="evidence" value="ECO:0007669"/>
    <property type="project" value="UniProtKB-SubCell"/>
</dbReference>
<evidence type="ECO:0000313" key="17">
    <source>
        <dbReference type="EMBL" id="RLU25278.1"/>
    </source>
</evidence>
<keyword evidence="8" id="KW-0560">Oxidoreductase</keyword>
<feature type="domain" description="AMP-dependent synthetase/ligase" evidence="14">
    <location>
        <begin position="29"/>
        <end position="390"/>
    </location>
</feature>
<evidence type="ECO:0000256" key="3">
    <source>
        <dbReference type="ARBA" id="ARBA00006432"/>
    </source>
</evidence>